<dbReference type="HOGENOM" id="CLU_075000_0_1_2"/>
<dbReference type="Pfam" id="PF09754">
    <property type="entry name" value="PAC2"/>
    <property type="match status" value="1"/>
</dbReference>
<evidence type="ECO:0000313" key="1">
    <source>
        <dbReference type="EMBL" id="AFZ70827.1"/>
    </source>
</evidence>
<dbReference type="InterPro" id="IPR019151">
    <property type="entry name" value="Proteasome_assmbl_chaperone_2"/>
</dbReference>
<dbReference type="EMBL" id="CP003378">
    <property type="protein sequence ID" value="AFZ70827.1"/>
    <property type="molecule type" value="Genomic_DNA"/>
</dbReference>
<dbReference type="PANTHER" id="PTHR35610:SF3">
    <property type="entry name" value="PROTEASOME ASSEMBLY CHAPERONE FAMILY PROTEIN"/>
    <property type="match status" value="1"/>
</dbReference>
<protein>
    <submittedName>
        <fullName evidence="1">ATP-grasp superfamily enzyme</fullName>
    </submittedName>
</protein>
<dbReference type="Proteomes" id="UP000010469">
    <property type="component" value="Chromosome"/>
</dbReference>
<organism evidence="1 2">
    <name type="scientific">Caldisphaera lagunensis (strain DSM 15908 / JCM 11604 / ANMR 0165 / IC-154)</name>
    <dbReference type="NCBI Taxonomy" id="1056495"/>
    <lineage>
        <taxon>Archaea</taxon>
        <taxon>Thermoproteota</taxon>
        <taxon>Thermoprotei</taxon>
        <taxon>Acidilobales</taxon>
        <taxon>Caldisphaeraceae</taxon>
        <taxon>Caldisphaera</taxon>
    </lineage>
</organism>
<evidence type="ECO:0000313" key="2">
    <source>
        <dbReference type="Proteomes" id="UP000010469"/>
    </source>
</evidence>
<dbReference type="AlphaFoldDB" id="L0ACG0"/>
<gene>
    <name evidence="1" type="ordered locus">Calag_1105</name>
</gene>
<dbReference type="InterPro" id="IPR038389">
    <property type="entry name" value="PSMG2_sf"/>
</dbReference>
<dbReference type="KEGG" id="clg:Calag_1105"/>
<dbReference type="Gene3D" id="3.40.50.10900">
    <property type="entry name" value="PAC-like subunit"/>
    <property type="match status" value="1"/>
</dbReference>
<name>L0ACG0_CALLD</name>
<dbReference type="RefSeq" id="WP_015232724.1">
    <property type="nucleotide sequence ID" value="NC_019791.1"/>
</dbReference>
<dbReference type="OrthoDB" id="31247at2157"/>
<sequence>MNYSLEEILGYQFIEYGDLGKPKYLILGLPDAGIVGPIAASHIVTSLKLPDVLGIESYGYIPPAAIIQGNSIKYPMRIYSNNEVSVLITDVPPVPSGIVPLASAIVEFARKRGIEYIISISGVGNPSRAEIDKPNVYYLTTTQETQKLIEPFLNDLKPFPDGIIVGPYAIILKESVRRKVNNLLLLSDTFTDIPDPEAAAEIVKIISSIINVNIDVSPLIREAETLRLRLQGLAKETNDVLAKVGKGYEYRTPLIYS</sequence>
<dbReference type="PANTHER" id="PTHR35610">
    <property type="entry name" value="3-ISOPROPYLMALATE DEHYDRATASE-RELATED"/>
    <property type="match status" value="1"/>
</dbReference>
<keyword evidence="2" id="KW-1185">Reference proteome</keyword>
<reference evidence="2" key="1">
    <citation type="submission" date="2012-03" db="EMBL/GenBank/DDBJ databases">
        <title>Complete genome of Caldisphaera lagunensis DSM 15908.</title>
        <authorList>
            <person name="Lucas S."/>
            <person name="Copeland A."/>
            <person name="Lapidus A."/>
            <person name="Glavina del Rio T."/>
            <person name="Dalin E."/>
            <person name="Tice H."/>
            <person name="Bruce D."/>
            <person name="Goodwin L."/>
            <person name="Pitluck S."/>
            <person name="Peters L."/>
            <person name="Mikhailova N."/>
            <person name="Teshima H."/>
            <person name="Kyrpides N."/>
            <person name="Mavromatis K."/>
            <person name="Ivanova N."/>
            <person name="Brettin T."/>
            <person name="Detter J.C."/>
            <person name="Han C."/>
            <person name="Larimer F."/>
            <person name="Land M."/>
            <person name="Hauser L."/>
            <person name="Markowitz V."/>
            <person name="Cheng J.-F."/>
            <person name="Hugenholtz P."/>
            <person name="Woyke T."/>
            <person name="Wu D."/>
            <person name="Spring S."/>
            <person name="Schroeder M."/>
            <person name="Brambilla E."/>
            <person name="Klenk H.-P."/>
            <person name="Eisen J.A."/>
        </authorList>
    </citation>
    <scope>NUCLEOTIDE SEQUENCE [LARGE SCALE GENOMIC DNA]</scope>
    <source>
        <strain evidence="2">DSM 15908 / JCM 11604 / IC-154</strain>
    </source>
</reference>
<dbReference type="InParanoid" id="L0ACG0"/>
<dbReference type="STRING" id="1056495.Calag_1105"/>
<dbReference type="GeneID" id="14212365"/>
<accession>L0ACG0</accession>
<dbReference type="eggNOG" id="arCOG00347">
    <property type="taxonomic scope" value="Archaea"/>
</dbReference>
<proteinExistence type="predicted"/>
<dbReference type="SUPFAM" id="SSF159659">
    <property type="entry name" value="Cgl1923-like"/>
    <property type="match status" value="1"/>
</dbReference>